<organism evidence="2 3">
    <name type="scientific">Zancudomyces culisetae</name>
    <name type="common">Gut fungus</name>
    <name type="synonym">Smittium culisetae</name>
    <dbReference type="NCBI Taxonomy" id="1213189"/>
    <lineage>
        <taxon>Eukaryota</taxon>
        <taxon>Fungi</taxon>
        <taxon>Fungi incertae sedis</taxon>
        <taxon>Zoopagomycota</taxon>
        <taxon>Kickxellomycotina</taxon>
        <taxon>Harpellomycetes</taxon>
        <taxon>Harpellales</taxon>
        <taxon>Legeriomycetaceae</taxon>
        <taxon>Zancudomyces</taxon>
    </lineage>
</organism>
<accession>A0A1R1PF92</accession>
<sequence>MLKLSETLSHETVQRVVLYKYATGDVFKWLGVNHTPSTSHRPQSNGQVERLNQTLKNTLRKQCKEDTKNWDKYLWKTLLIIRTLVSKSTGYSPAHLRFGFQPQLVSTWSYNGDIDIEEELIYNRIKLINDYLPELRNLSHQNNIEAKKQDEKFYNKKVKNLYFKIDDLVLKFIDSGTEKFDKVWEGPYKILQKLSKGAYVIGDENGNCELCNGDNLKSYDNSRYMIPQVTNNLKTKLRRYKTVPDRSIRA</sequence>
<feature type="domain" description="Integrase catalytic" evidence="1">
    <location>
        <begin position="1"/>
        <end position="101"/>
    </location>
</feature>
<reference evidence="3" key="1">
    <citation type="submission" date="2017-01" db="EMBL/GenBank/DDBJ databases">
        <authorList>
            <person name="Wang Y."/>
            <person name="White M."/>
            <person name="Kvist S."/>
            <person name="Moncalvo J.-M."/>
        </authorList>
    </citation>
    <scope>NUCLEOTIDE SEQUENCE [LARGE SCALE GENOMIC DNA]</scope>
    <source>
        <strain evidence="3">COL-18-3</strain>
    </source>
</reference>
<dbReference type="PANTHER" id="PTHR37984:SF5">
    <property type="entry name" value="PROTEIN NYNRIN-LIKE"/>
    <property type="match status" value="1"/>
</dbReference>
<proteinExistence type="predicted"/>
<gene>
    <name evidence="2" type="ORF">AX774_g6910</name>
</gene>
<dbReference type="SUPFAM" id="SSF53098">
    <property type="entry name" value="Ribonuclease H-like"/>
    <property type="match status" value="1"/>
</dbReference>
<evidence type="ECO:0000313" key="3">
    <source>
        <dbReference type="Proteomes" id="UP000188320"/>
    </source>
</evidence>
<keyword evidence="3" id="KW-1185">Reference proteome</keyword>
<dbReference type="InterPro" id="IPR012337">
    <property type="entry name" value="RNaseH-like_sf"/>
</dbReference>
<dbReference type="AlphaFoldDB" id="A0A1R1PF92"/>
<dbReference type="GO" id="GO:0015074">
    <property type="term" value="P:DNA integration"/>
    <property type="evidence" value="ECO:0007669"/>
    <property type="project" value="InterPro"/>
</dbReference>
<dbReference type="InterPro" id="IPR001584">
    <property type="entry name" value="Integrase_cat-core"/>
</dbReference>
<dbReference type="OrthoDB" id="5592268at2759"/>
<name>A0A1R1PF92_ZANCU</name>
<protein>
    <submittedName>
        <fullName evidence="2">Transposon Ty3-G Gag-Pol polyprotein</fullName>
    </submittedName>
</protein>
<dbReference type="PROSITE" id="PS50994">
    <property type="entry name" value="INTEGRASE"/>
    <property type="match status" value="1"/>
</dbReference>
<dbReference type="PANTHER" id="PTHR37984">
    <property type="entry name" value="PROTEIN CBG26694"/>
    <property type="match status" value="1"/>
</dbReference>
<dbReference type="GO" id="GO:0005634">
    <property type="term" value="C:nucleus"/>
    <property type="evidence" value="ECO:0007669"/>
    <property type="project" value="UniProtKB-ARBA"/>
</dbReference>
<dbReference type="InterPro" id="IPR036397">
    <property type="entry name" value="RNaseH_sf"/>
</dbReference>
<dbReference type="EMBL" id="LSSK01001459">
    <property type="protein sequence ID" value="OMH79670.1"/>
    <property type="molecule type" value="Genomic_DNA"/>
</dbReference>
<comment type="caution">
    <text evidence="2">The sequence shown here is derived from an EMBL/GenBank/DDBJ whole genome shotgun (WGS) entry which is preliminary data.</text>
</comment>
<dbReference type="Gene3D" id="3.30.420.10">
    <property type="entry name" value="Ribonuclease H-like superfamily/Ribonuclease H"/>
    <property type="match status" value="1"/>
</dbReference>
<dbReference type="Proteomes" id="UP000188320">
    <property type="component" value="Unassembled WGS sequence"/>
</dbReference>
<evidence type="ECO:0000259" key="1">
    <source>
        <dbReference type="PROSITE" id="PS50994"/>
    </source>
</evidence>
<evidence type="ECO:0000313" key="2">
    <source>
        <dbReference type="EMBL" id="OMH79670.1"/>
    </source>
</evidence>
<dbReference type="GO" id="GO:0003676">
    <property type="term" value="F:nucleic acid binding"/>
    <property type="evidence" value="ECO:0007669"/>
    <property type="project" value="InterPro"/>
</dbReference>
<dbReference type="InterPro" id="IPR050951">
    <property type="entry name" value="Retrovirus_Pol_polyprotein"/>
</dbReference>